<proteinExistence type="inferred from homology"/>
<dbReference type="EMBL" id="SRSF01000003">
    <property type="protein sequence ID" value="THH39771.1"/>
    <property type="molecule type" value="Genomic_DNA"/>
</dbReference>
<dbReference type="InterPro" id="IPR006015">
    <property type="entry name" value="Universal_stress_UspA"/>
</dbReference>
<evidence type="ECO:0000313" key="5">
    <source>
        <dbReference type="Proteomes" id="UP000308528"/>
    </source>
</evidence>
<dbReference type="Pfam" id="PF00582">
    <property type="entry name" value="Usp"/>
    <property type="match status" value="1"/>
</dbReference>
<protein>
    <submittedName>
        <fullName evidence="4">Universal stress protein</fullName>
    </submittedName>
</protein>
<dbReference type="PANTHER" id="PTHR46268">
    <property type="entry name" value="STRESS RESPONSE PROTEIN NHAX"/>
    <property type="match status" value="1"/>
</dbReference>
<accession>A0A4S4NN10</accession>
<dbReference type="InterPro" id="IPR006016">
    <property type="entry name" value="UspA"/>
</dbReference>
<dbReference type="SUPFAM" id="SSF52402">
    <property type="entry name" value="Adenine nucleotide alpha hydrolases-like"/>
    <property type="match status" value="2"/>
</dbReference>
<dbReference type="OrthoDB" id="9788959at2"/>
<sequence>MLGVLDCGFNPPPRKPPGGNPVQKQKFPMKKIMVATDYSDSSNTAVTYSISLANHFGSLVSLVSAVEEPYSSSAGVLVNMRDHIREQAMETMGKVQSEVAGQLKNGATMDTHTVDGAPGPTITRVAKAKDYDLIVMGTRGSTAAREMFTGSVANSVIKNTQLPVLVVPTTCPFRDIRRVILSVDEQPFDGPHVLEPLLSILRAYNAELIVYHGDEDGDGKGYDPRLPEYLAGVDYRLEVRSGKSESISEGIKNAVKLHQADLLCMVYHDHGFFGRLFNESTVSKVVFASEVPMLVLQDA</sequence>
<evidence type="ECO:0000313" key="4">
    <source>
        <dbReference type="EMBL" id="THH39771.1"/>
    </source>
</evidence>
<dbReference type="CDD" id="cd00293">
    <property type="entry name" value="USP-like"/>
    <property type="match status" value="1"/>
</dbReference>
<evidence type="ECO:0000256" key="1">
    <source>
        <dbReference type="ARBA" id="ARBA00008791"/>
    </source>
</evidence>
<keyword evidence="5" id="KW-1185">Reference proteome</keyword>
<dbReference type="Gene3D" id="3.40.50.620">
    <property type="entry name" value="HUPs"/>
    <property type="match status" value="2"/>
</dbReference>
<feature type="domain" description="UspA" evidence="3">
    <location>
        <begin position="29"/>
        <end position="168"/>
    </location>
</feature>
<reference evidence="4 5" key="1">
    <citation type="submission" date="2019-04" db="EMBL/GenBank/DDBJ databases">
        <title>Lewinella litorea sp. nov., isolated from a marine sand.</title>
        <authorList>
            <person name="Yoon J.-H."/>
        </authorList>
    </citation>
    <scope>NUCLEOTIDE SEQUENCE [LARGE SCALE GENOMIC DNA]</scope>
    <source>
        <strain evidence="4 5">HSMS-39</strain>
    </source>
</reference>
<organism evidence="4 5">
    <name type="scientific">Neolewinella litorea</name>
    <dbReference type="NCBI Taxonomy" id="2562452"/>
    <lineage>
        <taxon>Bacteria</taxon>
        <taxon>Pseudomonadati</taxon>
        <taxon>Bacteroidota</taxon>
        <taxon>Saprospiria</taxon>
        <taxon>Saprospirales</taxon>
        <taxon>Lewinellaceae</taxon>
        <taxon>Neolewinella</taxon>
    </lineage>
</organism>
<gene>
    <name evidence="4" type="ORF">E4021_09155</name>
</gene>
<dbReference type="PANTHER" id="PTHR46268:SF6">
    <property type="entry name" value="UNIVERSAL STRESS PROTEIN UP12"/>
    <property type="match status" value="1"/>
</dbReference>
<dbReference type="Proteomes" id="UP000308528">
    <property type="component" value="Unassembled WGS sequence"/>
</dbReference>
<feature type="region of interest" description="Disordered" evidence="2">
    <location>
        <begin position="1"/>
        <end position="25"/>
    </location>
</feature>
<dbReference type="PRINTS" id="PR01438">
    <property type="entry name" value="UNVRSLSTRESS"/>
</dbReference>
<feature type="compositionally biased region" description="Pro residues" evidence="2">
    <location>
        <begin position="10"/>
        <end position="19"/>
    </location>
</feature>
<evidence type="ECO:0000259" key="3">
    <source>
        <dbReference type="Pfam" id="PF00582"/>
    </source>
</evidence>
<name>A0A4S4NN10_9BACT</name>
<comment type="caution">
    <text evidence="4">The sequence shown here is derived from an EMBL/GenBank/DDBJ whole genome shotgun (WGS) entry which is preliminary data.</text>
</comment>
<evidence type="ECO:0000256" key="2">
    <source>
        <dbReference type="SAM" id="MobiDB-lite"/>
    </source>
</evidence>
<comment type="similarity">
    <text evidence="1">Belongs to the universal stress protein A family.</text>
</comment>
<dbReference type="AlphaFoldDB" id="A0A4S4NN10"/>
<dbReference type="InterPro" id="IPR014729">
    <property type="entry name" value="Rossmann-like_a/b/a_fold"/>
</dbReference>